<dbReference type="AlphaFoldDB" id="A0A841AL69"/>
<sequence>MNYKNSRQALDPGRMESDAGAGRGRFLRLAPVAAAVALVMVASALAASPAVAEPATPGSAFSNTDAAADAAAVEQILRGTGAVNDLKATAVTAPRSAPLAGPDAARDSALPTGALPLPTVTKGAPVAESTASVSLADGLTVPSGASTVGVVPIAAGDGRALSPGGLAVYENTADSSFALSTGKTGANAGYAVISAQTAPTEYRFAFTVDGQPATLRPTDGGGVEVLSATGDIVNSIAPAWATDAAGVAVPTSYSVQGNVLVQRVDHRGASYPVVADPRLACDAVWCTLLLSRYETRLLAAHALSPGIACRFLGAGAGVCAALLIGGWAQANIVLATGRCTGVRVWRGNMVSFAQLVSVGCYA</sequence>
<dbReference type="RefSeq" id="WP_184237670.1">
    <property type="nucleotide sequence ID" value="NZ_JACHMJ010000001.1"/>
</dbReference>
<evidence type="ECO:0000313" key="1">
    <source>
        <dbReference type="EMBL" id="MBB5843977.1"/>
    </source>
</evidence>
<reference evidence="1 2" key="1">
    <citation type="submission" date="2020-08" db="EMBL/GenBank/DDBJ databases">
        <title>Sequencing the genomes of 1000 actinobacteria strains.</title>
        <authorList>
            <person name="Klenk H.-P."/>
        </authorList>
    </citation>
    <scope>NUCLEOTIDE SEQUENCE [LARGE SCALE GENOMIC DNA]</scope>
    <source>
        <strain evidence="1 2">DSM 105784</strain>
    </source>
</reference>
<name>A0A841AL69_9MICO</name>
<accession>A0A841AL69</accession>
<gene>
    <name evidence="1" type="ORF">HD599_002300</name>
</gene>
<keyword evidence="2" id="KW-1185">Reference proteome</keyword>
<evidence type="ECO:0000313" key="2">
    <source>
        <dbReference type="Proteomes" id="UP000536685"/>
    </source>
</evidence>
<organism evidence="1 2">
    <name type="scientific">Conyzicola lurida</name>
    <dbReference type="NCBI Taxonomy" id="1172621"/>
    <lineage>
        <taxon>Bacteria</taxon>
        <taxon>Bacillati</taxon>
        <taxon>Actinomycetota</taxon>
        <taxon>Actinomycetes</taxon>
        <taxon>Micrococcales</taxon>
        <taxon>Microbacteriaceae</taxon>
        <taxon>Conyzicola</taxon>
    </lineage>
</organism>
<proteinExistence type="predicted"/>
<protein>
    <submittedName>
        <fullName evidence="1">Uncharacterized protein</fullName>
    </submittedName>
</protein>
<dbReference type="EMBL" id="JACHMJ010000001">
    <property type="protein sequence ID" value="MBB5843977.1"/>
    <property type="molecule type" value="Genomic_DNA"/>
</dbReference>
<dbReference type="Proteomes" id="UP000536685">
    <property type="component" value="Unassembled WGS sequence"/>
</dbReference>
<comment type="caution">
    <text evidence="1">The sequence shown here is derived from an EMBL/GenBank/DDBJ whole genome shotgun (WGS) entry which is preliminary data.</text>
</comment>